<dbReference type="Pfam" id="PF01584">
    <property type="entry name" value="CheW"/>
    <property type="match status" value="1"/>
</dbReference>
<dbReference type="SUPFAM" id="SSF50341">
    <property type="entry name" value="CheW-like"/>
    <property type="match status" value="1"/>
</dbReference>
<reference evidence="2 3" key="1">
    <citation type="submission" date="2018-05" db="EMBL/GenBank/DDBJ databases">
        <title>Leucothrix arctica sp. nov., isolated from Arctic seawater.</title>
        <authorList>
            <person name="Choi A."/>
            <person name="Baek K."/>
        </authorList>
    </citation>
    <scope>NUCLEOTIDE SEQUENCE [LARGE SCALE GENOMIC DNA]</scope>
    <source>
        <strain evidence="2 3">IMCC9719</strain>
    </source>
</reference>
<evidence type="ECO:0000313" key="3">
    <source>
        <dbReference type="Proteomes" id="UP000245506"/>
    </source>
</evidence>
<dbReference type="Gene3D" id="2.40.50.180">
    <property type="entry name" value="CheA-289, Domain 4"/>
    <property type="match status" value="1"/>
</dbReference>
<dbReference type="GO" id="GO:0007165">
    <property type="term" value="P:signal transduction"/>
    <property type="evidence" value="ECO:0007669"/>
    <property type="project" value="InterPro"/>
</dbReference>
<accession>A0A317C4Q9</accession>
<dbReference type="RefSeq" id="WP_109825547.1">
    <property type="nucleotide sequence ID" value="NZ_QGKL01000042.1"/>
</dbReference>
<organism evidence="2 3">
    <name type="scientific">Leucothrix arctica</name>
    <dbReference type="NCBI Taxonomy" id="1481894"/>
    <lineage>
        <taxon>Bacteria</taxon>
        <taxon>Pseudomonadati</taxon>
        <taxon>Pseudomonadota</taxon>
        <taxon>Gammaproteobacteria</taxon>
        <taxon>Thiotrichales</taxon>
        <taxon>Thiotrichaceae</taxon>
        <taxon>Leucothrix</taxon>
    </lineage>
</organism>
<dbReference type="GO" id="GO:0006935">
    <property type="term" value="P:chemotaxis"/>
    <property type="evidence" value="ECO:0007669"/>
    <property type="project" value="InterPro"/>
</dbReference>
<dbReference type="EMBL" id="QGKL01000042">
    <property type="protein sequence ID" value="PWQ93594.1"/>
    <property type="molecule type" value="Genomic_DNA"/>
</dbReference>
<sequence>MSNEVELPSETAQENAAFYYTTAGNNVLLESDIKTEIVEQPTIFPMPHASAWCSGLISLRGKIIPLLDMAFMLESEQTNKTRWLLILEATPLPPIAIKIDCLPSRFSYTGDDVVPIENEQHPHWLLEKVETDELALFKANHSALFNQLIAENTARTIAQNIENTIQQDTLEDEA</sequence>
<proteinExistence type="predicted"/>
<evidence type="ECO:0000313" key="2">
    <source>
        <dbReference type="EMBL" id="PWQ93594.1"/>
    </source>
</evidence>
<name>A0A317C4Q9_9GAMM</name>
<comment type="caution">
    <text evidence="2">The sequence shown here is derived from an EMBL/GenBank/DDBJ whole genome shotgun (WGS) entry which is preliminary data.</text>
</comment>
<dbReference type="InterPro" id="IPR002545">
    <property type="entry name" value="CheW-lke_dom"/>
</dbReference>
<feature type="domain" description="CheW-like" evidence="1">
    <location>
        <begin position="14"/>
        <end position="150"/>
    </location>
</feature>
<protein>
    <recommendedName>
        <fullName evidence="1">CheW-like domain-containing protein</fullName>
    </recommendedName>
</protein>
<gene>
    <name evidence="2" type="ORF">DKT75_18420</name>
</gene>
<keyword evidence="3" id="KW-1185">Reference proteome</keyword>
<dbReference type="OrthoDB" id="5298045at2"/>
<dbReference type="AlphaFoldDB" id="A0A317C4Q9"/>
<dbReference type="PROSITE" id="PS50851">
    <property type="entry name" value="CHEW"/>
    <property type="match status" value="1"/>
</dbReference>
<evidence type="ECO:0000259" key="1">
    <source>
        <dbReference type="PROSITE" id="PS50851"/>
    </source>
</evidence>
<dbReference type="Proteomes" id="UP000245506">
    <property type="component" value="Unassembled WGS sequence"/>
</dbReference>
<dbReference type="InterPro" id="IPR036061">
    <property type="entry name" value="CheW-like_dom_sf"/>
</dbReference>